<accession>A0A6B0YX98</accession>
<name>A0A6B0YX98_9CHLR</name>
<proteinExistence type="predicted"/>
<protein>
    <submittedName>
        <fullName evidence="1">Uncharacterized protein</fullName>
    </submittedName>
</protein>
<dbReference type="AlphaFoldDB" id="A0A6B0YX98"/>
<dbReference type="EMBL" id="VXRG01000141">
    <property type="protein sequence ID" value="MXY95257.1"/>
    <property type="molecule type" value="Genomic_DNA"/>
</dbReference>
<organism evidence="1">
    <name type="scientific">Caldilineaceae bacterium SB0664_bin_27</name>
    <dbReference type="NCBI Taxonomy" id="2605260"/>
    <lineage>
        <taxon>Bacteria</taxon>
        <taxon>Bacillati</taxon>
        <taxon>Chloroflexota</taxon>
        <taxon>Caldilineae</taxon>
        <taxon>Caldilineales</taxon>
        <taxon>Caldilineaceae</taxon>
    </lineage>
</organism>
<dbReference type="Pfam" id="PF22278">
    <property type="entry name" value="DUF6958"/>
    <property type="match status" value="1"/>
</dbReference>
<reference evidence="1" key="1">
    <citation type="submission" date="2019-09" db="EMBL/GenBank/DDBJ databases">
        <title>Characterisation of the sponge microbiome using genome-centric metagenomics.</title>
        <authorList>
            <person name="Engelberts J.P."/>
            <person name="Robbins S.J."/>
            <person name="De Goeij J.M."/>
            <person name="Aranda M."/>
            <person name="Bell S.C."/>
            <person name="Webster N.S."/>
        </authorList>
    </citation>
    <scope>NUCLEOTIDE SEQUENCE</scope>
    <source>
        <strain evidence="1">SB0664_bin_27</strain>
    </source>
</reference>
<dbReference type="InterPro" id="IPR054233">
    <property type="entry name" value="DUF6958"/>
</dbReference>
<gene>
    <name evidence="1" type="ORF">F4Y42_17585</name>
</gene>
<comment type="caution">
    <text evidence="1">The sequence shown here is derived from an EMBL/GenBank/DDBJ whole genome shotgun (WGS) entry which is preliminary data.</text>
</comment>
<evidence type="ECO:0000313" key="1">
    <source>
        <dbReference type="EMBL" id="MXY95257.1"/>
    </source>
</evidence>
<sequence length="93" mass="10364">MTERIMTLHPAGKQGVNIDKGKYDMVRQAIEETLQAQPGITFSGMTKAVDQRIGDVFDGSISWYVTSVKLDLEARGVLERVDGRSPQRLQLVD</sequence>